<keyword evidence="3" id="KW-1185">Reference proteome</keyword>
<keyword evidence="1" id="KW-1133">Transmembrane helix</keyword>
<name>A0A6L3T0P0_9HYPH</name>
<dbReference type="AlphaFoldDB" id="A0A6L3T0P0"/>
<keyword evidence="1" id="KW-0812">Transmembrane</keyword>
<keyword evidence="1" id="KW-0472">Membrane</keyword>
<evidence type="ECO:0000256" key="1">
    <source>
        <dbReference type="SAM" id="Phobius"/>
    </source>
</evidence>
<gene>
    <name evidence="2" type="ORF">F6X53_07540</name>
</gene>
<dbReference type="RefSeq" id="WP_150999068.1">
    <property type="nucleotide sequence ID" value="NZ_BPQY01000290.1"/>
</dbReference>
<dbReference type="EMBL" id="VZZK01000006">
    <property type="protein sequence ID" value="KAB1080078.1"/>
    <property type="molecule type" value="Genomic_DNA"/>
</dbReference>
<dbReference type="Proteomes" id="UP000474159">
    <property type="component" value="Unassembled WGS sequence"/>
</dbReference>
<accession>A0A6L3T0P0</accession>
<evidence type="ECO:0008006" key="4">
    <source>
        <dbReference type="Google" id="ProtNLM"/>
    </source>
</evidence>
<dbReference type="NCBIfam" id="TIGR03054">
    <property type="entry name" value="photo_alph_chp1"/>
    <property type="match status" value="1"/>
</dbReference>
<comment type="caution">
    <text evidence="2">The sequence shown here is derived from an EMBL/GenBank/DDBJ whole genome shotgun (WGS) entry which is preliminary data.</text>
</comment>
<sequence>MTRASIEHDEVAVAKPALIGAGVLIGFTLLAVGIGRTGGVGLAHGPEAPAVASLALIVEDRADGAVLLRAAGSAALLATVEPGRDGFVRATLRSFGQARLRAGFTPEQPFRLTRHADGTLTLTDEATGRSTNLEAFGAQNAEAFAKLLPDGSITR</sequence>
<evidence type="ECO:0000313" key="2">
    <source>
        <dbReference type="EMBL" id="KAB1080078.1"/>
    </source>
</evidence>
<feature type="transmembrane region" description="Helical" evidence="1">
    <location>
        <begin position="12"/>
        <end position="34"/>
    </location>
</feature>
<organism evidence="2 3">
    <name type="scientific">Methylobacterium soli</name>
    <dbReference type="NCBI Taxonomy" id="553447"/>
    <lineage>
        <taxon>Bacteria</taxon>
        <taxon>Pseudomonadati</taxon>
        <taxon>Pseudomonadota</taxon>
        <taxon>Alphaproteobacteria</taxon>
        <taxon>Hyphomicrobiales</taxon>
        <taxon>Methylobacteriaceae</taxon>
        <taxon>Methylobacterium</taxon>
    </lineage>
</organism>
<dbReference type="InterPro" id="IPR017495">
    <property type="entry name" value="PuhC"/>
</dbReference>
<protein>
    <recommendedName>
        <fullName evidence="4">Photosynthetic complex assembly protein</fullName>
    </recommendedName>
</protein>
<proteinExistence type="predicted"/>
<reference evidence="2 3" key="1">
    <citation type="submission" date="2019-09" db="EMBL/GenBank/DDBJ databases">
        <title>YIM 48816 draft genome.</title>
        <authorList>
            <person name="Jiang L."/>
        </authorList>
    </citation>
    <scope>NUCLEOTIDE SEQUENCE [LARGE SCALE GENOMIC DNA]</scope>
    <source>
        <strain evidence="2 3">YIM 48816</strain>
    </source>
</reference>
<evidence type="ECO:0000313" key="3">
    <source>
        <dbReference type="Proteomes" id="UP000474159"/>
    </source>
</evidence>
<dbReference type="OrthoDB" id="7848123at2"/>